<evidence type="ECO:0000313" key="3">
    <source>
        <dbReference type="Proteomes" id="UP001431783"/>
    </source>
</evidence>
<evidence type="ECO:0000256" key="1">
    <source>
        <dbReference type="SAM" id="MobiDB-lite"/>
    </source>
</evidence>
<feature type="compositionally biased region" description="Basic and acidic residues" evidence="1">
    <location>
        <begin position="34"/>
        <end position="43"/>
    </location>
</feature>
<dbReference type="EMBL" id="JARQZJ010000067">
    <property type="protein sequence ID" value="KAK9881095.1"/>
    <property type="molecule type" value="Genomic_DNA"/>
</dbReference>
<dbReference type="AlphaFoldDB" id="A0AAW1UEZ7"/>
<gene>
    <name evidence="2" type="ORF">WA026_014438</name>
</gene>
<accession>A0AAW1UEZ7</accession>
<reference evidence="2 3" key="1">
    <citation type="submission" date="2023-03" db="EMBL/GenBank/DDBJ databases">
        <title>Genome insight into feeding habits of ladybird beetles.</title>
        <authorList>
            <person name="Li H.-S."/>
            <person name="Huang Y.-H."/>
            <person name="Pang H."/>
        </authorList>
    </citation>
    <scope>NUCLEOTIDE SEQUENCE [LARGE SCALE GENOMIC DNA]</scope>
    <source>
        <strain evidence="2">SYSU_2023b</strain>
        <tissue evidence="2">Whole body</tissue>
    </source>
</reference>
<protein>
    <submittedName>
        <fullName evidence="2">Uncharacterized protein</fullName>
    </submittedName>
</protein>
<sequence>MKASRKNVKKPDPFADTLHVRQISTTYTDVNSVDQHKGNDGRKLKNNVNRYPFYGRTDRGPRLNETGLQCFMPETNKQKTMYHDYGKIRIHGQLKKASIGSSIKMISVDMPRFGRGEAVVKSRMDIDTDYNASEEILPYNETSVKQSEGVVKTMPKNVLEEAQKEIDISQNQLHQIHSILKNKKTDEIIEQPKWNPPPIRIKEKRDSKERVVASLSTLNKKLSDMQEKYFSQKKPIFKSIDDIPSKLSTQSSSDFEMVDSNSDNVVQMNDRGEIYRKLGLLEIQENLPVNQNGSLQQFTSAAEENRKNMAVKRRNNSDRHLMLENDYSDELNFIYCSSQDLLGKNIENERNVGVDEAFNRSDLSDEDRKRILEQFYSSQIGKIQDTSYKRKTGNSYRGNLTTKCFDIDQDYPSSISDVLTKDERPSDISMNIPGETFPEKIGSSTDSSYMKIGSDSKGDINEVFCDANTLLEEKYKRIEQIQETLLKEDEKSNMKRRNLKKSPKIMDTSKNELISKNTENLKLVNSKTSNTDYYDCHSKLQNLYVPSGPNKKIFYDNFGRYSSKLEDEYQKYKRETNKTSNMLNIPSSMKETKSTVFDDTDLQESVLKSEYLTKTCILKPSKPLGEKRETEISQKTNEEFFKGVLNMSESQTKTTKNIKNMYSALTKALSNSFYTIAPQN</sequence>
<comment type="caution">
    <text evidence="2">The sequence shown here is derived from an EMBL/GenBank/DDBJ whole genome shotgun (WGS) entry which is preliminary data.</text>
</comment>
<feature type="region of interest" description="Disordered" evidence="1">
    <location>
        <begin position="424"/>
        <end position="446"/>
    </location>
</feature>
<organism evidence="2 3">
    <name type="scientific">Henosepilachna vigintioctopunctata</name>
    <dbReference type="NCBI Taxonomy" id="420089"/>
    <lineage>
        <taxon>Eukaryota</taxon>
        <taxon>Metazoa</taxon>
        <taxon>Ecdysozoa</taxon>
        <taxon>Arthropoda</taxon>
        <taxon>Hexapoda</taxon>
        <taxon>Insecta</taxon>
        <taxon>Pterygota</taxon>
        <taxon>Neoptera</taxon>
        <taxon>Endopterygota</taxon>
        <taxon>Coleoptera</taxon>
        <taxon>Polyphaga</taxon>
        <taxon>Cucujiformia</taxon>
        <taxon>Coccinelloidea</taxon>
        <taxon>Coccinellidae</taxon>
        <taxon>Epilachninae</taxon>
        <taxon>Epilachnini</taxon>
        <taxon>Henosepilachna</taxon>
    </lineage>
</organism>
<name>A0AAW1UEZ7_9CUCU</name>
<proteinExistence type="predicted"/>
<keyword evidence="3" id="KW-1185">Reference proteome</keyword>
<evidence type="ECO:0000313" key="2">
    <source>
        <dbReference type="EMBL" id="KAK9881095.1"/>
    </source>
</evidence>
<dbReference type="Proteomes" id="UP001431783">
    <property type="component" value="Unassembled WGS sequence"/>
</dbReference>
<feature type="region of interest" description="Disordered" evidence="1">
    <location>
        <begin position="31"/>
        <end position="59"/>
    </location>
</feature>